<keyword evidence="1" id="KW-0812">Transmembrane</keyword>
<organism evidence="2 3">
    <name type="scientific">Halobacteriovorax marinus (strain ATCC BAA-682 / DSM 15412 / SJ)</name>
    <name type="common">Bacteriovorax marinus</name>
    <dbReference type="NCBI Taxonomy" id="862908"/>
    <lineage>
        <taxon>Bacteria</taxon>
        <taxon>Pseudomonadati</taxon>
        <taxon>Bdellovibrionota</taxon>
        <taxon>Bacteriovoracia</taxon>
        <taxon>Bacteriovoracales</taxon>
        <taxon>Halobacteriovoraceae</taxon>
        <taxon>Halobacteriovorax</taxon>
    </lineage>
</organism>
<evidence type="ECO:0000256" key="1">
    <source>
        <dbReference type="SAM" id="Phobius"/>
    </source>
</evidence>
<keyword evidence="1" id="KW-0472">Membrane</keyword>
<feature type="transmembrane region" description="Helical" evidence="1">
    <location>
        <begin position="92"/>
        <end position="121"/>
    </location>
</feature>
<accession>E1WZ56</accession>
<dbReference type="KEGG" id="bmx:BMS_1280"/>
<dbReference type="PATRIC" id="fig|862908.3.peg.1218"/>
<keyword evidence="1" id="KW-1133">Transmembrane helix</keyword>
<evidence type="ECO:0000313" key="2">
    <source>
        <dbReference type="EMBL" id="CBW26153.1"/>
    </source>
</evidence>
<dbReference type="RefSeq" id="WP_014243937.1">
    <property type="nucleotide sequence ID" value="NC_016620.1"/>
</dbReference>
<dbReference type="EMBL" id="FQ312005">
    <property type="protein sequence ID" value="CBW26153.1"/>
    <property type="molecule type" value="Genomic_DNA"/>
</dbReference>
<feature type="transmembrane region" description="Helical" evidence="1">
    <location>
        <begin position="176"/>
        <end position="201"/>
    </location>
</feature>
<protein>
    <submittedName>
        <fullName evidence="2">Membrane protein</fullName>
    </submittedName>
</protein>
<feature type="transmembrane region" description="Helical" evidence="1">
    <location>
        <begin position="142"/>
        <end position="164"/>
    </location>
</feature>
<dbReference type="HOGENOM" id="CLU_1330394_0_0_7"/>
<evidence type="ECO:0000313" key="3">
    <source>
        <dbReference type="Proteomes" id="UP000008963"/>
    </source>
</evidence>
<name>E1WZ56_HALMS</name>
<dbReference type="AlphaFoldDB" id="E1WZ56"/>
<keyword evidence="3" id="KW-1185">Reference proteome</keyword>
<reference evidence="3" key="1">
    <citation type="journal article" date="2013" name="ISME J.">
        <title>A small predatory core genome in the divergent marine Bacteriovorax marinus SJ and the terrestrial Bdellovibrio bacteriovorus.</title>
        <authorList>
            <person name="Crossman L.C."/>
            <person name="Chen H."/>
            <person name="Cerdeno-Tarraga A.M."/>
            <person name="Brooks K."/>
            <person name="Quail M.A."/>
            <person name="Pineiro S.A."/>
            <person name="Hobley L."/>
            <person name="Sockett R.E."/>
            <person name="Bentley S.D."/>
            <person name="Parkhill J."/>
            <person name="Williams H.N."/>
            <person name="Stine O.C."/>
        </authorList>
    </citation>
    <scope>NUCLEOTIDE SEQUENCE [LARGE SCALE GENOMIC DNA]</scope>
    <source>
        <strain evidence="3">ATCC BAA-682 / DSM 15412 / SJ</strain>
    </source>
</reference>
<sequence>MLAQVLKSSRSDYLKKCREHLSLLIGLLFFSILIDLCRDLFNTSDMEKFLFGLFEVIGSCVFYALILGRLLGLQKFNFLNFFVYLRVNILYSLFYLLGALVLIIPGLYILTFFYFAPILALEGVECESYFSKSREMTKKSPWSVLAVSLSLVFLMILDLLLLGYVKEAALSGELELIVLVGFNALIVAFDLFFFLVSIELYKKLRA</sequence>
<dbReference type="Proteomes" id="UP000008963">
    <property type="component" value="Chromosome"/>
</dbReference>
<feature type="transmembrane region" description="Helical" evidence="1">
    <location>
        <begin position="49"/>
        <end position="72"/>
    </location>
</feature>
<dbReference type="STRING" id="862908.BMS_1280"/>
<feature type="transmembrane region" description="Helical" evidence="1">
    <location>
        <begin position="20"/>
        <end position="37"/>
    </location>
</feature>
<proteinExistence type="predicted"/>
<gene>
    <name evidence="2" type="ordered locus">BMS_1280</name>
</gene>